<evidence type="ECO:0000313" key="9">
    <source>
        <dbReference type="Proteomes" id="UP001291623"/>
    </source>
</evidence>
<evidence type="ECO:0000256" key="1">
    <source>
        <dbReference type="ARBA" id="ARBA00005184"/>
    </source>
</evidence>
<organism evidence="8 9">
    <name type="scientific">Anisodus tanguticus</name>
    <dbReference type="NCBI Taxonomy" id="243964"/>
    <lineage>
        <taxon>Eukaryota</taxon>
        <taxon>Viridiplantae</taxon>
        <taxon>Streptophyta</taxon>
        <taxon>Embryophyta</taxon>
        <taxon>Tracheophyta</taxon>
        <taxon>Spermatophyta</taxon>
        <taxon>Magnoliopsida</taxon>
        <taxon>eudicotyledons</taxon>
        <taxon>Gunneridae</taxon>
        <taxon>Pentapetalae</taxon>
        <taxon>asterids</taxon>
        <taxon>lamiids</taxon>
        <taxon>Solanales</taxon>
        <taxon>Solanaceae</taxon>
        <taxon>Solanoideae</taxon>
        <taxon>Hyoscyameae</taxon>
        <taxon>Anisodus</taxon>
    </lineage>
</organism>
<accession>A0AAE1VRV6</accession>
<dbReference type="AlphaFoldDB" id="A0AAE1VRV6"/>
<dbReference type="InterPro" id="IPR011050">
    <property type="entry name" value="Pectin_lyase_fold/virulence"/>
</dbReference>
<dbReference type="Pfam" id="PF01095">
    <property type="entry name" value="Pectinesterase"/>
    <property type="match status" value="1"/>
</dbReference>
<dbReference type="SUPFAM" id="SSF51126">
    <property type="entry name" value="Pectin lyase-like"/>
    <property type="match status" value="1"/>
</dbReference>
<keyword evidence="4" id="KW-0961">Cell wall biogenesis/degradation</keyword>
<comment type="catalytic activity">
    <reaction evidence="5">
        <text>[(1-&gt;4)-alpha-D-galacturonosyl methyl ester](n) + n H2O = [(1-&gt;4)-alpha-D-galacturonosyl](n) + n methanol + n H(+)</text>
        <dbReference type="Rhea" id="RHEA:22380"/>
        <dbReference type="Rhea" id="RHEA-COMP:14570"/>
        <dbReference type="Rhea" id="RHEA-COMP:14573"/>
        <dbReference type="ChEBI" id="CHEBI:15377"/>
        <dbReference type="ChEBI" id="CHEBI:15378"/>
        <dbReference type="ChEBI" id="CHEBI:17790"/>
        <dbReference type="ChEBI" id="CHEBI:140522"/>
        <dbReference type="ChEBI" id="CHEBI:140523"/>
        <dbReference type="EC" id="3.1.1.11"/>
    </reaction>
</comment>
<gene>
    <name evidence="8" type="ORF">RND71_009490</name>
</gene>
<dbReference type="InterPro" id="IPR000070">
    <property type="entry name" value="Pectinesterase_cat"/>
</dbReference>
<dbReference type="GO" id="GO:0030599">
    <property type="term" value="F:pectinesterase activity"/>
    <property type="evidence" value="ECO:0007669"/>
    <property type="project" value="UniProtKB-EC"/>
</dbReference>
<feature type="region of interest" description="Disordered" evidence="6">
    <location>
        <begin position="75"/>
        <end position="95"/>
    </location>
</feature>
<evidence type="ECO:0000256" key="4">
    <source>
        <dbReference type="ARBA" id="ARBA00023316"/>
    </source>
</evidence>
<evidence type="ECO:0000256" key="6">
    <source>
        <dbReference type="SAM" id="MobiDB-lite"/>
    </source>
</evidence>
<keyword evidence="3" id="KW-0063">Aspartyl esterase</keyword>
<dbReference type="Gene3D" id="2.160.20.10">
    <property type="entry name" value="Single-stranded right-handed beta-helix, Pectin lyase-like"/>
    <property type="match status" value="1"/>
</dbReference>
<evidence type="ECO:0000313" key="8">
    <source>
        <dbReference type="EMBL" id="KAK4370015.1"/>
    </source>
</evidence>
<keyword evidence="2" id="KW-0378">Hydrolase</keyword>
<proteinExistence type="predicted"/>
<dbReference type="InterPro" id="IPR012334">
    <property type="entry name" value="Pectin_lyas_fold"/>
</dbReference>
<keyword evidence="9" id="KW-1185">Reference proteome</keyword>
<dbReference type="PANTHER" id="PTHR31707">
    <property type="entry name" value="PECTINESTERASE"/>
    <property type="match status" value="1"/>
</dbReference>
<evidence type="ECO:0000256" key="2">
    <source>
        <dbReference type="ARBA" id="ARBA00022801"/>
    </source>
</evidence>
<evidence type="ECO:0000256" key="5">
    <source>
        <dbReference type="ARBA" id="ARBA00047928"/>
    </source>
</evidence>
<name>A0AAE1VRV6_9SOLA</name>
<comment type="caution">
    <text evidence="8">The sequence shown here is derived from an EMBL/GenBank/DDBJ whole genome shotgun (WGS) entry which is preliminary data.</text>
</comment>
<dbReference type="EMBL" id="JAVYJV010000005">
    <property type="protein sequence ID" value="KAK4370015.1"/>
    <property type="molecule type" value="Genomic_DNA"/>
</dbReference>
<dbReference type="Proteomes" id="UP001291623">
    <property type="component" value="Unassembled WGS sequence"/>
</dbReference>
<dbReference type="GO" id="GO:0042545">
    <property type="term" value="P:cell wall modification"/>
    <property type="evidence" value="ECO:0007669"/>
    <property type="project" value="InterPro"/>
</dbReference>
<reference evidence="8" key="1">
    <citation type="submission" date="2023-12" db="EMBL/GenBank/DDBJ databases">
        <title>Genome assembly of Anisodus tanguticus.</title>
        <authorList>
            <person name="Wang Y.-J."/>
        </authorList>
    </citation>
    <scope>NUCLEOTIDE SEQUENCE</scope>
    <source>
        <strain evidence="8">KB-2021</strain>
        <tissue evidence="8">Leaf</tissue>
    </source>
</reference>
<protein>
    <recommendedName>
        <fullName evidence="7">Pectinesterase catalytic domain-containing protein</fullName>
    </recommendedName>
</protein>
<comment type="pathway">
    <text evidence="1">Glycan metabolism; pectin degradation; 2-dehydro-3-deoxy-D-gluconate from pectin: step 1/5.</text>
</comment>
<sequence>MAANAAAPNNIVAYYYIKIKQGTYNEYVQIEKTNIVFIGEGMGKTIISENRSYGAGIKTAYTATVESSGLSATAKEQSSSGLSATAKEQSSGLSANSPAAQLVYIWYI</sequence>
<evidence type="ECO:0000256" key="3">
    <source>
        <dbReference type="ARBA" id="ARBA00023085"/>
    </source>
</evidence>
<evidence type="ECO:0000259" key="7">
    <source>
        <dbReference type="Pfam" id="PF01095"/>
    </source>
</evidence>
<feature type="domain" description="Pectinesterase catalytic" evidence="7">
    <location>
        <begin position="3"/>
        <end position="99"/>
    </location>
</feature>